<organism evidence="2 3">
    <name type="scientific">Trifolium pratense</name>
    <name type="common">Red clover</name>
    <dbReference type="NCBI Taxonomy" id="57577"/>
    <lineage>
        <taxon>Eukaryota</taxon>
        <taxon>Viridiplantae</taxon>
        <taxon>Streptophyta</taxon>
        <taxon>Embryophyta</taxon>
        <taxon>Tracheophyta</taxon>
        <taxon>Spermatophyta</taxon>
        <taxon>Magnoliopsida</taxon>
        <taxon>eudicotyledons</taxon>
        <taxon>Gunneridae</taxon>
        <taxon>Pentapetalae</taxon>
        <taxon>rosids</taxon>
        <taxon>fabids</taxon>
        <taxon>Fabales</taxon>
        <taxon>Fabaceae</taxon>
        <taxon>Papilionoideae</taxon>
        <taxon>50 kb inversion clade</taxon>
        <taxon>NPAAA clade</taxon>
        <taxon>Hologalegina</taxon>
        <taxon>IRL clade</taxon>
        <taxon>Trifolieae</taxon>
        <taxon>Trifolium</taxon>
    </lineage>
</organism>
<sequence length="166" mass="19070">MTNNLKEDNLIYLASVIYHLWMARNLQVSENIDTPENVTINNAHNCIIQFKQATNMQQHIDQGAFQQRQNHQTTNQNRHWNNPNPNKKRNQTWHRPNQGNLKANSDANLSKMGTWNLGAIIRGEYSEPMVAGTLGWTLNRRSLWDIPDCPFGTSLVLQTSGVRFTS</sequence>
<reference evidence="2 3" key="1">
    <citation type="journal article" date="2014" name="Am. J. Bot.">
        <title>Genome assembly and annotation for red clover (Trifolium pratense; Fabaceae).</title>
        <authorList>
            <person name="Istvanek J."/>
            <person name="Jaros M."/>
            <person name="Krenek A."/>
            <person name="Repkova J."/>
        </authorList>
    </citation>
    <scope>NUCLEOTIDE SEQUENCE [LARGE SCALE GENOMIC DNA]</scope>
    <source>
        <strain evidence="3">cv. Tatra</strain>
        <tissue evidence="2">Young leaves</tissue>
    </source>
</reference>
<accession>A0A2K3PBL5</accession>
<feature type="compositionally biased region" description="Low complexity" evidence="1">
    <location>
        <begin position="70"/>
        <end position="85"/>
    </location>
</feature>
<protein>
    <submittedName>
        <fullName evidence="2">Uncharacterized protein</fullName>
    </submittedName>
</protein>
<evidence type="ECO:0000313" key="3">
    <source>
        <dbReference type="Proteomes" id="UP000236291"/>
    </source>
</evidence>
<evidence type="ECO:0000256" key="1">
    <source>
        <dbReference type="SAM" id="MobiDB-lite"/>
    </source>
</evidence>
<reference evidence="2 3" key="2">
    <citation type="journal article" date="2017" name="Front. Plant Sci.">
        <title>Gene Classification and Mining of Molecular Markers Useful in Red Clover (Trifolium pratense) Breeding.</title>
        <authorList>
            <person name="Istvanek J."/>
            <person name="Dluhosova J."/>
            <person name="Dluhos P."/>
            <person name="Patkova L."/>
            <person name="Nedelnik J."/>
            <person name="Repkova J."/>
        </authorList>
    </citation>
    <scope>NUCLEOTIDE SEQUENCE [LARGE SCALE GENOMIC DNA]</scope>
    <source>
        <strain evidence="3">cv. Tatra</strain>
        <tissue evidence="2">Young leaves</tissue>
    </source>
</reference>
<comment type="caution">
    <text evidence="2">The sequence shown here is derived from an EMBL/GenBank/DDBJ whole genome shotgun (WGS) entry which is preliminary data.</text>
</comment>
<proteinExistence type="predicted"/>
<dbReference type="AlphaFoldDB" id="A0A2K3PBL5"/>
<feature type="region of interest" description="Disordered" evidence="1">
    <location>
        <begin position="70"/>
        <end position="107"/>
    </location>
</feature>
<name>A0A2K3PBL5_TRIPR</name>
<dbReference type="Proteomes" id="UP000236291">
    <property type="component" value="Unassembled WGS sequence"/>
</dbReference>
<dbReference type="EMBL" id="ASHM01005429">
    <property type="protein sequence ID" value="PNY12634.1"/>
    <property type="molecule type" value="Genomic_DNA"/>
</dbReference>
<gene>
    <name evidence="2" type="ORF">L195_g009268</name>
</gene>
<evidence type="ECO:0000313" key="2">
    <source>
        <dbReference type="EMBL" id="PNY12634.1"/>
    </source>
</evidence>
<feature type="compositionally biased region" description="Polar residues" evidence="1">
    <location>
        <begin position="93"/>
        <end position="107"/>
    </location>
</feature>